<evidence type="ECO:0008006" key="11">
    <source>
        <dbReference type="Google" id="ProtNLM"/>
    </source>
</evidence>
<keyword evidence="4" id="KW-0808">Transferase</keyword>
<keyword evidence="3" id="KW-0328">Glycosyltransferase</keyword>
<evidence type="ECO:0000256" key="2">
    <source>
        <dbReference type="ARBA" id="ARBA00022475"/>
    </source>
</evidence>
<feature type="transmembrane region" description="Helical" evidence="8">
    <location>
        <begin position="222"/>
        <end position="242"/>
    </location>
</feature>
<dbReference type="PANTHER" id="PTHR33908">
    <property type="entry name" value="MANNOSYLTRANSFERASE YKCB-RELATED"/>
    <property type="match status" value="1"/>
</dbReference>
<evidence type="ECO:0000256" key="5">
    <source>
        <dbReference type="ARBA" id="ARBA00022692"/>
    </source>
</evidence>
<comment type="subcellular location">
    <subcellularLocation>
        <location evidence="1">Cell membrane</location>
        <topology evidence="1">Multi-pass membrane protein</topology>
    </subcellularLocation>
</comment>
<dbReference type="RefSeq" id="WP_221032947.1">
    <property type="nucleotide sequence ID" value="NZ_CP139781.1"/>
</dbReference>
<reference evidence="9 10" key="2">
    <citation type="submission" date="2023-12" db="EMBL/GenBank/DDBJ databases">
        <title>Description of an unclassified Opitutus bacterium of Verrucomicrobiota.</title>
        <authorList>
            <person name="Zhang D.-F."/>
        </authorList>
    </citation>
    <scope>NUCLEOTIDE SEQUENCE [LARGE SCALE GENOMIC DNA]</scope>
    <source>
        <strain evidence="9 10">WL0086</strain>
    </source>
</reference>
<evidence type="ECO:0000256" key="7">
    <source>
        <dbReference type="ARBA" id="ARBA00023136"/>
    </source>
</evidence>
<keyword evidence="10" id="KW-1185">Reference proteome</keyword>
<feature type="transmembrane region" description="Helical" evidence="8">
    <location>
        <begin position="365"/>
        <end position="385"/>
    </location>
</feature>
<reference evidence="9 10" key="1">
    <citation type="submission" date="2021-08" db="EMBL/GenBank/DDBJ databases">
        <authorList>
            <person name="Zhang D."/>
            <person name="Zhang A."/>
            <person name="Wang L."/>
        </authorList>
    </citation>
    <scope>NUCLEOTIDE SEQUENCE [LARGE SCALE GENOMIC DNA]</scope>
    <source>
        <strain evidence="9 10">WL0086</strain>
    </source>
</reference>
<organism evidence="9 10">
    <name type="scientific">Actomonas aquatica</name>
    <dbReference type="NCBI Taxonomy" id="2866162"/>
    <lineage>
        <taxon>Bacteria</taxon>
        <taxon>Pseudomonadati</taxon>
        <taxon>Verrucomicrobiota</taxon>
        <taxon>Opitutia</taxon>
        <taxon>Opitutales</taxon>
        <taxon>Opitutaceae</taxon>
        <taxon>Actomonas</taxon>
    </lineage>
</organism>
<dbReference type="Proteomes" id="UP000738431">
    <property type="component" value="Chromosome"/>
</dbReference>
<keyword evidence="5 8" id="KW-0812">Transmembrane</keyword>
<evidence type="ECO:0000313" key="10">
    <source>
        <dbReference type="Proteomes" id="UP000738431"/>
    </source>
</evidence>
<dbReference type="PANTHER" id="PTHR33908:SF11">
    <property type="entry name" value="MEMBRANE PROTEIN"/>
    <property type="match status" value="1"/>
</dbReference>
<feature type="transmembrane region" description="Helical" evidence="8">
    <location>
        <begin position="336"/>
        <end position="356"/>
    </location>
</feature>
<feature type="transmembrane region" description="Helical" evidence="8">
    <location>
        <begin position="181"/>
        <end position="210"/>
    </location>
</feature>
<evidence type="ECO:0000313" key="9">
    <source>
        <dbReference type="EMBL" id="WRQ88511.1"/>
    </source>
</evidence>
<keyword evidence="7 8" id="KW-0472">Membrane</keyword>
<gene>
    <name evidence="9" type="ORF">K1X11_003790</name>
</gene>
<feature type="transmembrane region" description="Helical" evidence="8">
    <location>
        <begin position="311"/>
        <end position="330"/>
    </location>
</feature>
<evidence type="ECO:0000256" key="4">
    <source>
        <dbReference type="ARBA" id="ARBA00022679"/>
    </source>
</evidence>
<keyword evidence="6 8" id="KW-1133">Transmembrane helix</keyword>
<name>A0ABZ1C9Z6_9BACT</name>
<evidence type="ECO:0000256" key="8">
    <source>
        <dbReference type="SAM" id="Phobius"/>
    </source>
</evidence>
<keyword evidence="2" id="KW-1003">Cell membrane</keyword>
<feature type="transmembrane region" description="Helical" evidence="8">
    <location>
        <begin position="282"/>
        <end position="304"/>
    </location>
</feature>
<proteinExistence type="predicted"/>
<dbReference type="EMBL" id="CP139781">
    <property type="protein sequence ID" value="WRQ88511.1"/>
    <property type="molecule type" value="Genomic_DNA"/>
</dbReference>
<evidence type="ECO:0000256" key="1">
    <source>
        <dbReference type="ARBA" id="ARBA00004651"/>
    </source>
</evidence>
<sequence length="693" mass="76995">MNALWVQLRRIHPVVTLAALLVLGFFGWGVVRGWSLPVTDSHSSRQAQTAITAQLLQEQGPSPLTPFNGLGPPWSVPMEFPTYQLLTAGFTVVTGGDVVAAGRLVSVLGSLALLPALWLLLGRLNLTANQRVLILCGLLTSSLWVHYSRAVLIETWATALAVWWLAAWVEALHRGTFERRWLFAATALGLVAALTKVTSFAVVLPVAFVLTFVRARAIGRIAWYRSGFCTAPGILAVVWWTHWSDAVKAAHPYADFLTSAALTEWNWGTLAQRLDPVWWQQWWAHADLILPHWTLVLIPVGLALGNRAIRIAIGLCLLAFVTGPLVFANLYYVHDYYHLAVAPFLVVAVGLGLVAIQQRAPQRKLLLPVVALLAVAVWTTSALAYRDGLGRGQMRNRPIPELANRLQELTRPDDVVLLYGREWEPLVTFYAGRRMTAIRGTHETDETAWQASVAALAPDHYTVLVALDSVAGDLAFVHHRCRELGLSTTPLASTGRADFYVSETRRAELAPTVTVLREAGRLLPQRPDRMGPGESRIEFITADWKPVTNADIERLYGPTTPVPDAVFAKYDPAPMQVGEQTVLHIHPPGGLHYAPLSVERTVTLDYGMMPEIWEKERDTDGVRFRAYVRDPDGRDHLIWTDFLQPRRDPTDQGQQSATFTIPAHHAFELRLDAGPDHNPGYDWSYIARLELIP</sequence>
<protein>
    <recommendedName>
        <fullName evidence="11">Glycosyltransferase RgtA/B/C/D-like domain-containing protein</fullName>
    </recommendedName>
</protein>
<dbReference type="InterPro" id="IPR050297">
    <property type="entry name" value="LipidA_mod_glycosyltrf_83"/>
</dbReference>
<feature type="transmembrane region" description="Helical" evidence="8">
    <location>
        <begin position="100"/>
        <end position="121"/>
    </location>
</feature>
<evidence type="ECO:0000256" key="6">
    <source>
        <dbReference type="ARBA" id="ARBA00022989"/>
    </source>
</evidence>
<feature type="transmembrane region" description="Helical" evidence="8">
    <location>
        <begin position="151"/>
        <end position="169"/>
    </location>
</feature>
<evidence type="ECO:0000256" key="3">
    <source>
        <dbReference type="ARBA" id="ARBA00022676"/>
    </source>
</evidence>
<accession>A0ABZ1C9Z6</accession>